<dbReference type="OrthoDB" id="687730at2759"/>
<dbReference type="HOGENOM" id="CLU_140747_0_0_1"/>
<dbReference type="STRING" id="283909.R7U4A9"/>
<feature type="signal peptide" evidence="1">
    <location>
        <begin position="1"/>
        <end position="17"/>
    </location>
</feature>
<dbReference type="EnsemblMetazoa" id="CapteT87899">
    <property type="protein sequence ID" value="CapteP87899"/>
    <property type="gene ID" value="CapteG87899"/>
</dbReference>
<sequence length="137" mass="15658">INMAIFLLLLVFGGVGARVTFSDNAYNDVLVYIHPDVPEDVRLLDNINKTFTSASALLHRASHQHFYFGTITIYIPHTWTTKTFYEDVDQESRDNMDVFIEPSRADGDHSSNAPFTPNFKGCEQMGEYIHFTNTFML</sequence>
<proteinExistence type="predicted"/>
<evidence type="ECO:0000313" key="4">
    <source>
        <dbReference type="EnsemblMetazoa" id="CapteP87899"/>
    </source>
</evidence>
<accession>R7U4A9</accession>
<feature type="domain" description="Calcium-activated chloride channel N-terminal" evidence="2">
    <location>
        <begin position="19"/>
        <end position="136"/>
    </location>
</feature>
<reference evidence="3 5" key="2">
    <citation type="journal article" date="2013" name="Nature">
        <title>Insights into bilaterian evolution from three spiralian genomes.</title>
        <authorList>
            <person name="Simakov O."/>
            <person name="Marletaz F."/>
            <person name="Cho S.J."/>
            <person name="Edsinger-Gonzales E."/>
            <person name="Havlak P."/>
            <person name="Hellsten U."/>
            <person name="Kuo D.H."/>
            <person name="Larsson T."/>
            <person name="Lv J."/>
            <person name="Arendt D."/>
            <person name="Savage R."/>
            <person name="Osoegawa K."/>
            <person name="de Jong P."/>
            <person name="Grimwood J."/>
            <person name="Chapman J.A."/>
            <person name="Shapiro H."/>
            <person name="Aerts A."/>
            <person name="Otillar R.P."/>
            <person name="Terry A.Y."/>
            <person name="Boore J.L."/>
            <person name="Grigoriev I.V."/>
            <person name="Lindberg D.R."/>
            <person name="Seaver E.C."/>
            <person name="Weisblat D.A."/>
            <person name="Putnam N.H."/>
            <person name="Rokhsar D.S."/>
        </authorList>
    </citation>
    <scope>NUCLEOTIDE SEQUENCE</scope>
    <source>
        <strain evidence="3 5">I ESC-2004</strain>
    </source>
</reference>
<reference evidence="4" key="3">
    <citation type="submission" date="2015-06" db="UniProtKB">
        <authorList>
            <consortium name="EnsemblMetazoa"/>
        </authorList>
    </citation>
    <scope>IDENTIFICATION</scope>
</reference>
<name>R7U4A9_CAPTE</name>
<keyword evidence="5" id="KW-1185">Reference proteome</keyword>
<evidence type="ECO:0000313" key="5">
    <source>
        <dbReference type="Proteomes" id="UP000014760"/>
    </source>
</evidence>
<feature type="non-terminal residue" evidence="3">
    <location>
        <position position="137"/>
    </location>
</feature>
<evidence type="ECO:0000313" key="3">
    <source>
        <dbReference type="EMBL" id="ELT98521.1"/>
    </source>
</evidence>
<keyword evidence="1" id="KW-0732">Signal</keyword>
<dbReference type="InterPro" id="IPR013642">
    <property type="entry name" value="CLCA_N"/>
</dbReference>
<dbReference type="EMBL" id="KB307864">
    <property type="protein sequence ID" value="ELT98521.1"/>
    <property type="molecule type" value="Genomic_DNA"/>
</dbReference>
<feature type="chain" id="PRO_5008787676" description="Calcium-activated chloride channel N-terminal domain-containing protein" evidence="1">
    <location>
        <begin position="18"/>
        <end position="137"/>
    </location>
</feature>
<dbReference type="OMA" id="ENAGKRH"/>
<dbReference type="Pfam" id="PF08434">
    <property type="entry name" value="CLCA"/>
    <property type="match status" value="1"/>
</dbReference>
<gene>
    <name evidence="3" type="ORF">CAPTEDRAFT_87899</name>
</gene>
<reference evidence="5" key="1">
    <citation type="submission" date="2012-12" db="EMBL/GenBank/DDBJ databases">
        <authorList>
            <person name="Hellsten U."/>
            <person name="Grimwood J."/>
            <person name="Chapman J.A."/>
            <person name="Shapiro H."/>
            <person name="Aerts A."/>
            <person name="Otillar R.P."/>
            <person name="Terry A.Y."/>
            <person name="Boore J.L."/>
            <person name="Simakov O."/>
            <person name="Marletaz F."/>
            <person name="Cho S.-J."/>
            <person name="Edsinger-Gonzales E."/>
            <person name="Havlak P."/>
            <person name="Kuo D.-H."/>
            <person name="Larsson T."/>
            <person name="Lv J."/>
            <person name="Arendt D."/>
            <person name="Savage R."/>
            <person name="Osoegawa K."/>
            <person name="de Jong P."/>
            <person name="Lindberg D.R."/>
            <person name="Seaver E.C."/>
            <person name="Weisblat D.A."/>
            <person name="Putnam N.H."/>
            <person name="Grigoriev I.V."/>
            <person name="Rokhsar D.S."/>
        </authorList>
    </citation>
    <scope>NUCLEOTIDE SEQUENCE</scope>
    <source>
        <strain evidence="5">I ESC-2004</strain>
    </source>
</reference>
<feature type="non-terminal residue" evidence="3">
    <location>
        <position position="1"/>
    </location>
</feature>
<evidence type="ECO:0000259" key="2">
    <source>
        <dbReference type="Pfam" id="PF08434"/>
    </source>
</evidence>
<organism evidence="3">
    <name type="scientific">Capitella teleta</name>
    <name type="common">Polychaete worm</name>
    <dbReference type="NCBI Taxonomy" id="283909"/>
    <lineage>
        <taxon>Eukaryota</taxon>
        <taxon>Metazoa</taxon>
        <taxon>Spiralia</taxon>
        <taxon>Lophotrochozoa</taxon>
        <taxon>Annelida</taxon>
        <taxon>Polychaeta</taxon>
        <taxon>Sedentaria</taxon>
        <taxon>Scolecida</taxon>
        <taxon>Capitellidae</taxon>
        <taxon>Capitella</taxon>
    </lineage>
</organism>
<dbReference type="AlphaFoldDB" id="R7U4A9"/>
<dbReference type="EMBL" id="AMQN01027037">
    <property type="status" value="NOT_ANNOTATED_CDS"/>
    <property type="molecule type" value="Genomic_DNA"/>
</dbReference>
<protein>
    <recommendedName>
        <fullName evidence="2">Calcium-activated chloride channel N-terminal domain-containing protein</fullName>
    </recommendedName>
</protein>
<dbReference type="Proteomes" id="UP000014760">
    <property type="component" value="Unassembled WGS sequence"/>
</dbReference>
<evidence type="ECO:0000256" key="1">
    <source>
        <dbReference type="SAM" id="SignalP"/>
    </source>
</evidence>